<sequence>MLSATMTFFTRMPSLGVCFVINRWPTIFSTSGMTCERSLVMCTPPLNPLSKCPFPRPPARIWALMTYSFTLKSFSTSASCLPSRMRKFCIATPLSSSSFLL</sequence>
<accession>A0A2M4DGY5</accession>
<dbReference type="EMBL" id="GGFL01012593">
    <property type="protein sequence ID" value="MBW76771.1"/>
    <property type="molecule type" value="Transcribed_RNA"/>
</dbReference>
<protein>
    <submittedName>
        <fullName evidence="1">Putative secreted protein</fullName>
    </submittedName>
</protein>
<proteinExistence type="predicted"/>
<evidence type="ECO:0000313" key="1">
    <source>
        <dbReference type="EMBL" id="MBW76771.1"/>
    </source>
</evidence>
<reference evidence="1" key="1">
    <citation type="submission" date="2018-01" db="EMBL/GenBank/DDBJ databases">
        <title>An insight into the sialome of Amazonian anophelines.</title>
        <authorList>
            <person name="Ribeiro J.M."/>
            <person name="Scarpassa V."/>
            <person name="Calvo E."/>
        </authorList>
    </citation>
    <scope>NUCLEOTIDE SEQUENCE</scope>
</reference>
<organism evidence="1">
    <name type="scientific">Anopheles darlingi</name>
    <name type="common">Mosquito</name>
    <dbReference type="NCBI Taxonomy" id="43151"/>
    <lineage>
        <taxon>Eukaryota</taxon>
        <taxon>Metazoa</taxon>
        <taxon>Ecdysozoa</taxon>
        <taxon>Arthropoda</taxon>
        <taxon>Hexapoda</taxon>
        <taxon>Insecta</taxon>
        <taxon>Pterygota</taxon>
        <taxon>Neoptera</taxon>
        <taxon>Endopterygota</taxon>
        <taxon>Diptera</taxon>
        <taxon>Nematocera</taxon>
        <taxon>Culicoidea</taxon>
        <taxon>Culicidae</taxon>
        <taxon>Anophelinae</taxon>
        <taxon>Anopheles</taxon>
    </lineage>
</organism>
<name>A0A2M4DGY5_ANODA</name>
<dbReference type="AlphaFoldDB" id="A0A2M4DGY5"/>